<protein>
    <submittedName>
        <fullName evidence="1">Uncharacterized protein</fullName>
    </submittedName>
</protein>
<sequence>MNLNRDLVSPELIFLNDYTGNFEVYFSEVYKIFENDFIKTQPLYEHKKVAVRKYPEVDGIHRTFYHITHQGEDENNREPDIRRMERIRFPKFVIENSLHKDILVWKNTRGKDERIVLFNEKENYIVILAQRNDFYLFITAYYVETEHRKRKLLKEYQEYIKAKTA</sequence>
<dbReference type="Proteomes" id="UP000189883">
    <property type="component" value="Chromosome"/>
</dbReference>
<organism evidence="1 2">
    <name type="scientific">Riemerella anatipestifer</name>
    <name type="common">Moraxella anatipestifer</name>
    <dbReference type="NCBI Taxonomy" id="34085"/>
    <lineage>
        <taxon>Bacteria</taxon>
        <taxon>Pseudomonadati</taxon>
        <taxon>Bacteroidota</taxon>
        <taxon>Flavobacteriia</taxon>
        <taxon>Flavobacteriales</taxon>
        <taxon>Weeksellaceae</taxon>
        <taxon>Riemerella</taxon>
    </lineage>
</organism>
<dbReference type="EMBL" id="CP011859">
    <property type="protein sequence ID" value="AQY21174.1"/>
    <property type="molecule type" value="Genomic_DNA"/>
</dbReference>
<dbReference type="RefSeq" id="WP_079206363.1">
    <property type="nucleotide sequence ID" value="NZ_CP011859.1"/>
</dbReference>
<evidence type="ECO:0000313" key="1">
    <source>
        <dbReference type="EMBL" id="AQY21174.1"/>
    </source>
</evidence>
<proteinExistence type="predicted"/>
<evidence type="ECO:0000313" key="2">
    <source>
        <dbReference type="Proteomes" id="UP000189883"/>
    </source>
</evidence>
<accession>A0A1S7DPZ7</accession>
<reference evidence="1 2" key="1">
    <citation type="submission" date="2015-06" db="EMBL/GenBank/DDBJ databases">
        <title>R. anatipestifer strain HXb2 is the most virulent strain so far, and the genome sequence would help us uncover the pathogenesis.</title>
        <authorList>
            <person name="Hu Q."/>
            <person name="Qi J."/>
            <person name="Bo H."/>
            <person name="Liu G."/>
            <person name="Tao M."/>
            <person name="Ding Y."/>
            <person name="Xue Y."/>
        </authorList>
    </citation>
    <scope>NUCLEOTIDE SEQUENCE [LARGE SCALE GENOMIC DNA]</scope>
    <source>
        <strain evidence="1 2">HXb2</strain>
    </source>
</reference>
<name>A0A1S7DPZ7_RIEAN</name>
<dbReference type="AlphaFoldDB" id="A0A1S7DPZ7"/>
<gene>
    <name evidence="1" type="ORF">AB406_0210</name>
</gene>